<dbReference type="EMBL" id="ODYU01006384">
    <property type="protein sequence ID" value="SOQ48185.1"/>
    <property type="molecule type" value="Genomic_DNA"/>
</dbReference>
<sequence>MTTTMHGCDMLMKSITTTCPMRQKVQQIKQRLNQGYGPNDVEPRDITSSDQVLQTPEMEQLKSGYWKYGVDPVKWLKGLRNNLLNKSMFLMINCDTG</sequence>
<evidence type="ECO:0000313" key="1">
    <source>
        <dbReference type="EMBL" id="SOQ48185.1"/>
    </source>
</evidence>
<protein>
    <submittedName>
        <fullName evidence="1">SFRICE_013664</fullName>
    </submittedName>
</protein>
<proteinExistence type="predicted"/>
<accession>A0A2H1W513</accession>
<reference evidence="1" key="1">
    <citation type="submission" date="2016-07" db="EMBL/GenBank/DDBJ databases">
        <authorList>
            <person name="Bretaudeau A."/>
        </authorList>
    </citation>
    <scope>NUCLEOTIDE SEQUENCE</scope>
    <source>
        <strain evidence="1">Rice</strain>
        <tissue evidence="1">Whole body</tissue>
    </source>
</reference>
<name>A0A2H1W513_SPOFR</name>
<dbReference type="AlphaFoldDB" id="A0A2H1W513"/>
<gene>
    <name evidence="1" type="ORF">SFRICE_013664</name>
</gene>
<organism evidence="1">
    <name type="scientific">Spodoptera frugiperda</name>
    <name type="common">Fall armyworm</name>
    <dbReference type="NCBI Taxonomy" id="7108"/>
    <lineage>
        <taxon>Eukaryota</taxon>
        <taxon>Metazoa</taxon>
        <taxon>Ecdysozoa</taxon>
        <taxon>Arthropoda</taxon>
        <taxon>Hexapoda</taxon>
        <taxon>Insecta</taxon>
        <taxon>Pterygota</taxon>
        <taxon>Neoptera</taxon>
        <taxon>Endopterygota</taxon>
        <taxon>Lepidoptera</taxon>
        <taxon>Glossata</taxon>
        <taxon>Ditrysia</taxon>
        <taxon>Noctuoidea</taxon>
        <taxon>Noctuidae</taxon>
        <taxon>Amphipyrinae</taxon>
        <taxon>Spodoptera</taxon>
    </lineage>
</organism>